<proteinExistence type="predicted"/>
<dbReference type="Proteomes" id="UP000308197">
    <property type="component" value="Unassembled WGS sequence"/>
</dbReference>
<dbReference type="AlphaFoldDB" id="A0A5C3NUW5"/>
<evidence type="ECO:0000256" key="4">
    <source>
        <dbReference type="ARBA" id="ARBA00022833"/>
    </source>
</evidence>
<keyword evidence="4" id="KW-0862">Zinc</keyword>
<feature type="non-terminal residue" evidence="6">
    <location>
        <position position="1"/>
    </location>
</feature>
<organism evidence="6 7">
    <name type="scientific">Polyporus arcularius HHB13444</name>
    <dbReference type="NCBI Taxonomy" id="1314778"/>
    <lineage>
        <taxon>Eukaryota</taxon>
        <taxon>Fungi</taxon>
        <taxon>Dikarya</taxon>
        <taxon>Basidiomycota</taxon>
        <taxon>Agaricomycotina</taxon>
        <taxon>Agaricomycetes</taxon>
        <taxon>Polyporales</taxon>
        <taxon>Polyporaceae</taxon>
        <taxon>Polyporus</taxon>
    </lineage>
</organism>
<dbReference type="InterPro" id="IPR052035">
    <property type="entry name" value="ZnF_BED_domain_contain"/>
</dbReference>
<dbReference type="GO" id="GO:0005634">
    <property type="term" value="C:nucleus"/>
    <property type="evidence" value="ECO:0007669"/>
    <property type="project" value="UniProtKB-SubCell"/>
</dbReference>
<feature type="non-terminal residue" evidence="6">
    <location>
        <position position="95"/>
    </location>
</feature>
<evidence type="ECO:0000313" key="6">
    <source>
        <dbReference type="EMBL" id="TFK81276.1"/>
    </source>
</evidence>
<dbReference type="InterPro" id="IPR012337">
    <property type="entry name" value="RNaseH-like_sf"/>
</dbReference>
<dbReference type="GO" id="GO:0008270">
    <property type="term" value="F:zinc ion binding"/>
    <property type="evidence" value="ECO:0007669"/>
    <property type="project" value="UniProtKB-KW"/>
</dbReference>
<keyword evidence="2" id="KW-0479">Metal-binding</keyword>
<evidence type="ECO:0000256" key="2">
    <source>
        <dbReference type="ARBA" id="ARBA00022723"/>
    </source>
</evidence>
<reference evidence="6 7" key="1">
    <citation type="journal article" date="2019" name="Nat. Ecol. Evol.">
        <title>Megaphylogeny resolves global patterns of mushroom evolution.</title>
        <authorList>
            <person name="Varga T."/>
            <person name="Krizsan K."/>
            <person name="Foldi C."/>
            <person name="Dima B."/>
            <person name="Sanchez-Garcia M."/>
            <person name="Sanchez-Ramirez S."/>
            <person name="Szollosi G.J."/>
            <person name="Szarkandi J.G."/>
            <person name="Papp V."/>
            <person name="Albert L."/>
            <person name="Andreopoulos W."/>
            <person name="Angelini C."/>
            <person name="Antonin V."/>
            <person name="Barry K.W."/>
            <person name="Bougher N.L."/>
            <person name="Buchanan P."/>
            <person name="Buyck B."/>
            <person name="Bense V."/>
            <person name="Catcheside P."/>
            <person name="Chovatia M."/>
            <person name="Cooper J."/>
            <person name="Damon W."/>
            <person name="Desjardin D."/>
            <person name="Finy P."/>
            <person name="Geml J."/>
            <person name="Haridas S."/>
            <person name="Hughes K."/>
            <person name="Justo A."/>
            <person name="Karasinski D."/>
            <person name="Kautmanova I."/>
            <person name="Kiss B."/>
            <person name="Kocsube S."/>
            <person name="Kotiranta H."/>
            <person name="LaButti K.M."/>
            <person name="Lechner B.E."/>
            <person name="Liimatainen K."/>
            <person name="Lipzen A."/>
            <person name="Lukacs Z."/>
            <person name="Mihaltcheva S."/>
            <person name="Morgado L.N."/>
            <person name="Niskanen T."/>
            <person name="Noordeloos M.E."/>
            <person name="Ohm R.A."/>
            <person name="Ortiz-Santana B."/>
            <person name="Ovrebo C."/>
            <person name="Racz N."/>
            <person name="Riley R."/>
            <person name="Savchenko A."/>
            <person name="Shiryaev A."/>
            <person name="Soop K."/>
            <person name="Spirin V."/>
            <person name="Szebenyi C."/>
            <person name="Tomsovsky M."/>
            <person name="Tulloss R.E."/>
            <person name="Uehling J."/>
            <person name="Grigoriev I.V."/>
            <person name="Vagvolgyi C."/>
            <person name="Papp T."/>
            <person name="Martin F.M."/>
            <person name="Miettinen O."/>
            <person name="Hibbett D.S."/>
            <person name="Nagy L.G."/>
        </authorList>
    </citation>
    <scope>NUCLEOTIDE SEQUENCE [LARGE SCALE GENOMIC DNA]</scope>
    <source>
        <strain evidence="6 7">HHB13444</strain>
    </source>
</reference>
<keyword evidence="7" id="KW-1185">Reference proteome</keyword>
<dbReference type="EMBL" id="ML211627">
    <property type="protein sequence ID" value="TFK81276.1"/>
    <property type="molecule type" value="Genomic_DNA"/>
</dbReference>
<sequence length="95" mass="10957">EGWVDELADLSVEELKDFEASIRPVQAVVAKLRKLAFKIVNSTTKLAPAWRDICKELGLPERMIPRDVRTRWNSTYDMIKMAVEYAKAIKRMCSD</sequence>
<dbReference type="SUPFAM" id="SSF53098">
    <property type="entry name" value="Ribonuclease H-like"/>
    <property type="match status" value="1"/>
</dbReference>
<protein>
    <submittedName>
        <fullName evidence="6">Uncharacterized protein</fullName>
    </submittedName>
</protein>
<accession>A0A5C3NUW5</accession>
<evidence type="ECO:0000256" key="3">
    <source>
        <dbReference type="ARBA" id="ARBA00022771"/>
    </source>
</evidence>
<comment type="subcellular location">
    <subcellularLocation>
        <location evidence="1">Nucleus</location>
    </subcellularLocation>
</comment>
<evidence type="ECO:0000256" key="5">
    <source>
        <dbReference type="ARBA" id="ARBA00023242"/>
    </source>
</evidence>
<keyword evidence="5" id="KW-0539">Nucleus</keyword>
<gene>
    <name evidence="6" type="ORF">K466DRAFT_454437</name>
</gene>
<dbReference type="PANTHER" id="PTHR46481">
    <property type="entry name" value="ZINC FINGER BED DOMAIN-CONTAINING PROTEIN 4"/>
    <property type="match status" value="1"/>
</dbReference>
<evidence type="ECO:0000313" key="7">
    <source>
        <dbReference type="Proteomes" id="UP000308197"/>
    </source>
</evidence>
<evidence type="ECO:0000256" key="1">
    <source>
        <dbReference type="ARBA" id="ARBA00004123"/>
    </source>
</evidence>
<dbReference type="PANTHER" id="PTHR46481:SF10">
    <property type="entry name" value="ZINC FINGER BED DOMAIN-CONTAINING PROTEIN 39"/>
    <property type="match status" value="1"/>
</dbReference>
<keyword evidence="3" id="KW-0863">Zinc-finger</keyword>
<dbReference type="InParanoid" id="A0A5C3NUW5"/>
<name>A0A5C3NUW5_9APHY</name>